<accession>A0AAV0WKX9</accession>
<feature type="region of interest" description="Disordered" evidence="1">
    <location>
        <begin position="66"/>
        <end position="132"/>
    </location>
</feature>
<dbReference type="AlphaFoldDB" id="A0AAV0WKX9"/>
<comment type="caution">
    <text evidence="2">The sequence shown here is derived from an EMBL/GenBank/DDBJ whole genome shotgun (WGS) entry which is preliminary data.</text>
</comment>
<protein>
    <submittedName>
        <fullName evidence="2">Uncharacterized protein</fullName>
    </submittedName>
</protein>
<dbReference type="EMBL" id="CARXXK010000002">
    <property type="protein sequence ID" value="CAI6356534.1"/>
    <property type="molecule type" value="Genomic_DNA"/>
</dbReference>
<evidence type="ECO:0000313" key="2">
    <source>
        <dbReference type="EMBL" id="CAI6356534.1"/>
    </source>
</evidence>
<reference evidence="2 3" key="1">
    <citation type="submission" date="2023-01" db="EMBL/GenBank/DDBJ databases">
        <authorList>
            <person name="Whitehead M."/>
        </authorList>
    </citation>
    <scope>NUCLEOTIDE SEQUENCE [LARGE SCALE GENOMIC DNA]</scope>
</reference>
<evidence type="ECO:0000313" key="3">
    <source>
        <dbReference type="Proteomes" id="UP001160148"/>
    </source>
</evidence>
<gene>
    <name evidence="2" type="ORF">MEUPH1_LOCUS12259</name>
</gene>
<feature type="compositionally biased region" description="Gly residues" evidence="1">
    <location>
        <begin position="98"/>
        <end position="126"/>
    </location>
</feature>
<organism evidence="2 3">
    <name type="scientific">Macrosiphum euphorbiae</name>
    <name type="common">potato aphid</name>
    <dbReference type="NCBI Taxonomy" id="13131"/>
    <lineage>
        <taxon>Eukaryota</taxon>
        <taxon>Metazoa</taxon>
        <taxon>Ecdysozoa</taxon>
        <taxon>Arthropoda</taxon>
        <taxon>Hexapoda</taxon>
        <taxon>Insecta</taxon>
        <taxon>Pterygota</taxon>
        <taxon>Neoptera</taxon>
        <taxon>Paraneoptera</taxon>
        <taxon>Hemiptera</taxon>
        <taxon>Sternorrhyncha</taxon>
        <taxon>Aphidomorpha</taxon>
        <taxon>Aphidoidea</taxon>
        <taxon>Aphididae</taxon>
        <taxon>Macrosiphini</taxon>
        <taxon>Macrosiphum</taxon>
    </lineage>
</organism>
<dbReference type="Proteomes" id="UP001160148">
    <property type="component" value="Unassembled WGS sequence"/>
</dbReference>
<keyword evidence="3" id="KW-1185">Reference proteome</keyword>
<name>A0AAV0WKX9_9HEMI</name>
<evidence type="ECO:0000256" key="1">
    <source>
        <dbReference type="SAM" id="MobiDB-lite"/>
    </source>
</evidence>
<proteinExistence type="predicted"/>
<sequence length="187" mass="20613">MSRNKTMCDENRPTAEFDRFEFRGGRLIVGCKCTRNDGMQHECERLKCMADRPPCLTYPAATCLPSRPCPPRPPHLTQDNGHRDDSRAESQLSNQPADGGGGGNGGSVGGGTGVVGTGVGGTGGERLAGRDARYRPFNSRRMRKWASDQYDDRPALRKFFRPCRVHCEQFRPATDVCARNVKAKVIL</sequence>